<feature type="transmembrane region" description="Helical" evidence="9">
    <location>
        <begin position="169"/>
        <end position="192"/>
    </location>
</feature>
<dbReference type="Proteomes" id="UP001597145">
    <property type="component" value="Unassembled WGS sequence"/>
</dbReference>
<dbReference type="Gene3D" id="2.70.150.10">
    <property type="entry name" value="Calcium-transporting ATPase, cytoplasmic transduction domain A"/>
    <property type="match status" value="1"/>
</dbReference>
<protein>
    <submittedName>
        <fullName evidence="11">Heavy metal translocating P-type ATPase</fullName>
    </submittedName>
</protein>
<feature type="region of interest" description="Disordered" evidence="8">
    <location>
        <begin position="327"/>
        <end position="354"/>
    </location>
</feature>
<dbReference type="InterPro" id="IPR001757">
    <property type="entry name" value="P_typ_ATPase"/>
</dbReference>
<keyword evidence="3 9" id="KW-0812">Transmembrane</keyword>
<organism evidence="11 12">
    <name type="scientific">Pseudonocardia aurantiaca</name>
    <dbReference type="NCBI Taxonomy" id="75290"/>
    <lineage>
        <taxon>Bacteria</taxon>
        <taxon>Bacillati</taxon>
        <taxon>Actinomycetota</taxon>
        <taxon>Actinomycetes</taxon>
        <taxon>Pseudonocardiales</taxon>
        <taxon>Pseudonocardiaceae</taxon>
        <taxon>Pseudonocardia</taxon>
    </lineage>
</organism>
<dbReference type="Gene3D" id="3.40.50.1000">
    <property type="entry name" value="HAD superfamily/HAD-like"/>
    <property type="match status" value="1"/>
</dbReference>
<dbReference type="InterPro" id="IPR023214">
    <property type="entry name" value="HAD_sf"/>
</dbReference>
<dbReference type="InterPro" id="IPR023298">
    <property type="entry name" value="ATPase_P-typ_TM_dom_sf"/>
</dbReference>
<feature type="domain" description="P-type ATPase A" evidence="10">
    <location>
        <begin position="16"/>
        <end position="120"/>
    </location>
</feature>
<evidence type="ECO:0000256" key="9">
    <source>
        <dbReference type="SAM" id="Phobius"/>
    </source>
</evidence>
<evidence type="ECO:0000256" key="2">
    <source>
        <dbReference type="ARBA" id="ARBA00006024"/>
    </source>
</evidence>
<dbReference type="PROSITE" id="PS00154">
    <property type="entry name" value="ATPASE_E1_E2"/>
    <property type="match status" value="1"/>
</dbReference>
<keyword evidence="5" id="KW-1278">Translocase</keyword>
<evidence type="ECO:0000313" key="11">
    <source>
        <dbReference type="EMBL" id="MFD1528984.1"/>
    </source>
</evidence>
<feature type="transmembrane region" description="Helical" evidence="9">
    <location>
        <begin position="136"/>
        <end position="157"/>
    </location>
</feature>
<dbReference type="SUPFAM" id="SSF81665">
    <property type="entry name" value="Calcium ATPase, transmembrane domain M"/>
    <property type="match status" value="1"/>
</dbReference>
<dbReference type="NCBIfam" id="TIGR01494">
    <property type="entry name" value="ATPase_P-type"/>
    <property type="match status" value="1"/>
</dbReference>
<dbReference type="InterPro" id="IPR018303">
    <property type="entry name" value="ATPase_P-typ_P_site"/>
</dbReference>
<dbReference type="EMBL" id="JBHUCP010000004">
    <property type="protein sequence ID" value="MFD1528984.1"/>
    <property type="molecule type" value="Genomic_DNA"/>
</dbReference>
<feature type="compositionally biased region" description="Low complexity" evidence="8">
    <location>
        <begin position="327"/>
        <end position="345"/>
    </location>
</feature>
<keyword evidence="7 9" id="KW-0472">Membrane</keyword>
<evidence type="ECO:0000256" key="4">
    <source>
        <dbReference type="ARBA" id="ARBA00022723"/>
    </source>
</evidence>
<proteinExistence type="inferred from homology"/>
<evidence type="ECO:0000256" key="8">
    <source>
        <dbReference type="SAM" id="MobiDB-lite"/>
    </source>
</evidence>
<evidence type="ECO:0000256" key="6">
    <source>
        <dbReference type="ARBA" id="ARBA00022989"/>
    </source>
</evidence>
<dbReference type="RefSeq" id="WP_343974691.1">
    <property type="nucleotide sequence ID" value="NZ_BAAAJG010000008.1"/>
</dbReference>
<sequence length="369" mass="37792">MSRRAAGGAIHALGRLRPDEVSVLRGPTGRQTEQRVPVAHLRVGDRFVVRPGERIATDGTVVAGLAAVDTSAMTGEPVPLEIGAGDQVTGGTIAVGGTLTVRADQVGERTRLSRMLHAVQDAQTGKSSAQRLVDRVSAVFVPAVLMLAAVTLAGWLVTGANTGDAVIRAVAVLVIACPCALGLATPTAIMVASGRGAELGIFVTGFRALEAVHAADTVVLDKTGTLTTGRMQVTGVVAGAGMTEDELLILAAAAENASEHPIAAAVVGAAAERGDARPPCTDFEVLPRRGIRAIVDGREVLVGRPDLVGDATAVAGDATLTPSRAYAPVSASTSSPAITAPASTAGPHTDRSLPTRYLSFRRLESRRHL</sequence>
<accession>A0ABW4FEB3</accession>
<evidence type="ECO:0000256" key="3">
    <source>
        <dbReference type="ARBA" id="ARBA00022692"/>
    </source>
</evidence>
<comment type="subcellular location">
    <subcellularLocation>
        <location evidence="1">Cell membrane</location>
        <topology evidence="1">Multi-pass membrane protein</topology>
    </subcellularLocation>
</comment>
<dbReference type="InterPro" id="IPR008250">
    <property type="entry name" value="ATPase_P-typ_transduc_dom_A_sf"/>
</dbReference>
<evidence type="ECO:0000259" key="10">
    <source>
        <dbReference type="Pfam" id="PF00122"/>
    </source>
</evidence>
<evidence type="ECO:0000313" key="12">
    <source>
        <dbReference type="Proteomes" id="UP001597145"/>
    </source>
</evidence>
<evidence type="ECO:0000256" key="5">
    <source>
        <dbReference type="ARBA" id="ARBA00022967"/>
    </source>
</evidence>
<comment type="similarity">
    <text evidence="2">Belongs to the cation transport ATPase (P-type) (TC 3.A.3) family. Type IB subfamily.</text>
</comment>
<comment type="caution">
    <text evidence="11">The sequence shown here is derived from an EMBL/GenBank/DDBJ whole genome shotgun (WGS) entry which is preliminary data.</text>
</comment>
<dbReference type="Pfam" id="PF00122">
    <property type="entry name" value="E1-E2_ATPase"/>
    <property type="match status" value="1"/>
</dbReference>
<evidence type="ECO:0000256" key="1">
    <source>
        <dbReference type="ARBA" id="ARBA00004651"/>
    </source>
</evidence>
<dbReference type="Pfam" id="PF00702">
    <property type="entry name" value="Hydrolase"/>
    <property type="match status" value="1"/>
</dbReference>
<reference evidence="12" key="1">
    <citation type="journal article" date="2019" name="Int. J. Syst. Evol. Microbiol.">
        <title>The Global Catalogue of Microorganisms (GCM) 10K type strain sequencing project: providing services to taxonomists for standard genome sequencing and annotation.</title>
        <authorList>
            <consortium name="The Broad Institute Genomics Platform"/>
            <consortium name="The Broad Institute Genome Sequencing Center for Infectious Disease"/>
            <person name="Wu L."/>
            <person name="Ma J."/>
        </authorList>
    </citation>
    <scope>NUCLEOTIDE SEQUENCE [LARGE SCALE GENOMIC DNA]</scope>
    <source>
        <strain evidence="12">JCM 12165</strain>
    </source>
</reference>
<dbReference type="SUPFAM" id="SSF81660">
    <property type="entry name" value="Metal cation-transporting ATPase, ATP-binding domain N"/>
    <property type="match status" value="1"/>
</dbReference>
<dbReference type="PANTHER" id="PTHR43520:SF8">
    <property type="entry name" value="P-TYPE CU(+) TRANSPORTER"/>
    <property type="match status" value="1"/>
</dbReference>
<dbReference type="SUPFAM" id="SSF81653">
    <property type="entry name" value="Calcium ATPase, transduction domain A"/>
    <property type="match status" value="1"/>
</dbReference>
<gene>
    <name evidence="11" type="ORF">ACFSCY_05985</name>
</gene>
<name>A0ABW4FEB3_9PSEU</name>
<dbReference type="PANTHER" id="PTHR43520">
    <property type="entry name" value="ATP7, ISOFORM B"/>
    <property type="match status" value="1"/>
</dbReference>
<dbReference type="InterPro" id="IPR059000">
    <property type="entry name" value="ATPase_P-type_domA"/>
</dbReference>
<keyword evidence="4" id="KW-0479">Metal-binding</keyword>
<dbReference type="Gene3D" id="3.40.1110.10">
    <property type="entry name" value="Calcium-transporting ATPase, cytoplasmic domain N"/>
    <property type="match status" value="1"/>
</dbReference>
<keyword evidence="6 9" id="KW-1133">Transmembrane helix</keyword>
<keyword evidence="12" id="KW-1185">Reference proteome</keyword>
<dbReference type="InterPro" id="IPR023299">
    <property type="entry name" value="ATPase_P-typ_cyto_dom_N"/>
</dbReference>
<evidence type="ECO:0000256" key="7">
    <source>
        <dbReference type="ARBA" id="ARBA00023136"/>
    </source>
</evidence>